<name>A0A0J5FTP5_9GAMM</name>
<evidence type="ECO:0000313" key="2">
    <source>
        <dbReference type="Proteomes" id="UP000036277"/>
    </source>
</evidence>
<proteinExistence type="predicted"/>
<comment type="caution">
    <text evidence="1">The sequence shown here is derived from an EMBL/GenBank/DDBJ whole genome shotgun (WGS) entry which is preliminary data.</text>
</comment>
<dbReference type="Proteomes" id="UP000036277">
    <property type="component" value="Unassembled WGS sequence"/>
</dbReference>
<reference evidence="1 2" key="1">
    <citation type="submission" date="2015-06" db="EMBL/GenBank/DDBJ databases">
        <title>Draft Whole-Genome Sequence of the Entomopathogenic Bacterium Xenorhabdus khoisanae.</title>
        <authorList>
            <person name="Naidoo S."/>
            <person name="Featherston J."/>
            <person name="Gray V.M."/>
        </authorList>
    </citation>
    <scope>NUCLEOTIDE SEQUENCE [LARGE SCALE GENOMIC DNA]</scope>
    <source>
        <strain evidence="1 2">MCB</strain>
    </source>
</reference>
<accession>A0A0J5FTP5</accession>
<dbReference type="AlphaFoldDB" id="A0A0J5FTP5"/>
<gene>
    <name evidence="1" type="ORF">AB204_09575</name>
</gene>
<dbReference type="OrthoDB" id="6625768at2"/>
<protein>
    <submittedName>
        <fullName evidence="1">Uncharacterized protein</fullName>
    </submittedName>
</protein>
<evidence type="ECO:0000313" key="1">
    <source>
        <dbReference type="EMBL" id="KMJ45312.1"/>
    </source>
</evidence>
<keyword evidence="2" id="KW-1185">Reference proteome</keyword>
<organism evidence="1 2">
    <name type="scientific">Xenorhabdus khoisanae</name>
    <dbReference type="NCBI Taxonomy" id="880157"/>
    <lineage>
        <taxon>Bacteria</taxon>
        <taxon>Pseudomonadati</taxon>
        <taxon>Pseudomonadota</taxon>
        <taxon>Gammaproteobacteria</taxon>
        <taxon>Enterobacterales</taxon>
        <taxon>Morganellaceae</taxon>
        <taxon>Xenorhabdus</taxon>
    </lineage>
</organism>
<dbReference type="PATRIC" id="fig|880157.4.peg.2028"/>
<dbReference type="RefSeq" id="WP_047963149.1">
    <property type="nucleotide sequence ID" value="NZ_CAWMBG010000057.1"/>
</dbReference>
<sequence length="220" mass="24671">MVSFIKLGIFEREAKTPALNTRQLALLLCGLDPELKTQEIPTEMEKPYNIYYRHIGKWMNTSGLFRGGNSSLHDADKMFALAYPMIDDDLTPQPIKDRCLRAVAIIASKNNGKETLLRLGGEELSIKGAELSKNQRGMHRKEDERANTDILLGLLVKLLAKKVGHSYGTIEKPQISTIYNELCKLADEEGIPLTGLSKSTIYAKIRNSISSITYLINYIK</sequence>
<dbReference type="EMBL" id="LFCV01000057">
    <property type="protein sequence ID" value="KMJ45312.1"/>
    <property type="molecule type" value="Genomic_DNA"/>
</dbReference>